<proteinExistence type="predicted"/>
<dbReference type="InterPro" id="IPR013083">
    <property type="entry name" value="Znf_RING/FYVE/PHD"/>
</dbReference>
<dbReference type="AlphaFoldDB" id="A0A7R8ZJV2"/>
<dbReference type="SUPFAM" id="SSF57850">
    <property type="entry name" value="RING/U-box"/>
    <property type="match status" value="1"/>
</dbReference>
<dbReference type="GO" id="GO:0035102">
    <property type="term" value="C:PRC1 complex"/>
    <property type="evidence" value="ECO:0007669"/>
    <property type="project" value="TreeGrafter"/>
</dbReference>
<sequence length="171" mass="19219">MMTQKLPCFCSCVVCRTCIVKYLDTSKFCPKCDVLVHESDPLLGLKPDKTMQDIVYKLVPGLYLSEMRRRREFYADLQNKGAGIYLHDRARALAGRWWSLAVGHQLAHLQVARVDRGAVPLRCHLVGEDEAELSSVGSAAAVVRTWGKERPTTTNVTQRIRENNGNLFPSS</sequence>
<dbReference type="OrthoDB" id="6375273at2759"/>
<dbReference type="Gene3D" id="3.30.40.10">
    <property type="entry name" value="Zinc/RING finger domain, C3HC4 (zinc finger)"/>
    <property type="match status" value="1"/>
</dbReference>
<organism evidence="1">
    <name type="scientific">Cyprideis torosa</name>
    <dbReference type="NCBI Taxonomy" id="163714"/>
    <lineage>
        <taxon>Eukaryota</taxon>
        <taxon>Metazoa</taxon>
        <taxon>Ecdysozoa</taxon>
        <taxon>Arthropoda</taxon>
        <taxon>Crustacea</taxon>
        <taxon>Oligostraca</taxon>
        <taxon>Ostracoda</taxon>
        <taxon>Podocopa</taxon>
        <taxon>Podocopida</taxon>
        <taxon>Cytherocopina</taxon>
        <taxon>Cytheroidea</taxon>
        <taxon>Cytherideidae</taxon>
        <taxon>Cyprideis</taxon>
    </lineage>
</organism>
<dbReference type="GO" id="GO:0000122">
    <property type="term" value="P:negative regulation of transcription by RNA polymerase II"/>
    <property type="evidence" value="ECO:0007669"/>
    <property type="project" value="TreeGrafter"/>
</dbReference>
<reference evidence="1" key="1">
    <citation type="submission" date="2020-11" db="EMBL/GenBank/DDBJ databases">
        <authorList>
            <person name="Tran Van P."/>
        </authorList>
    </citation>
    <scope>NUCLEOTIDE SEQUENCE</scope>
</reference>
<dbReference type="EMBL" id="OB661076">
    <property type="protein sequence ID" value="CAD7227230.1"/>
    <property type="molecule type" value="Genomic_DNA"/>
</dbReference>
<dbReference type="PANTHER" id="PTHR10825">
    <property type="entry name" value="RING FINGER DOMAIN-CONTAINING, POLYCOMB GROUP COMPONENT"/>
    <property type="match status" value="1"/>
</dbReference>
<dbReference type="GO" id="GO:1990841">
    <property type="term" value="F:promoter-specific chromatin binding"/>
    <property type="evidence" value="ECO:0007669"/>
    <property type="project" value="TreeGrafter"/>
</dbReference>
<accession>A0A7R8ZJV2</accession>
<gene>
    <name evidence="1" type="ORF">CTOB1V02_LOCUS5138</name>
</gene>
<dbReference type="PANTHER" id="PTHR10825:SF29">
    <property type="entry name" value="POLYCOMB GROUP RING FINGER PROTEIN 1"/>
    <property type="match status" value="1"/>
</dbReference>
<name>A0A7R8ZJV2_9CRUS</name>
<evidence type="ECO:0000313" key="1">
    <source>
        <dbReference type="EMBL" id="CAD7227230.1"/>
    </source>
</evidence>
<protein>
    <submittedName>
        <fullName evidence="1">Uncharacterized protein</fullName>
    </submittedName>
</protein>